<comment type="caution">
    <text evidence="2">The sequence shown here is derived from an EMBL/GenBank/DDBJ whole genome shotgun (WGS) entry which is preliminary data.</text>
</comment>
<dbReference type="SUPFAM" id="SSF55729">
    <property type="entry name" value="Acyl-CoA N-acyltransferases (Nat)"/>
    <property type="match status" value="1"/>
</dbReference>
<name>A0ABT8N394_9BACL</name>
<dbReference type="PROSITE" id="PS51186">
    <property type="entry name" value="GNAT"/>
    <property type="match status" value="1"/>
</dbReference>
<dbReference type="RefSeq" id="WP_300986397.1">
    <property type="nucleotide sequence ID" value="NZ_CP129236.1"/>
</dbReference>
<dbReference type="Proteomes" id="UP001172055">
    <property type="component" value="Unassembled WGS sequence"/>
</dbReference>
<dbReference type="CDD" id="cd04301">
    <property type="entry name" value="NAT_SF"/>
    <property type="match status" value="1"/>
</dbReference>
<organism evidence="2 3">
    <name type="scientific">Planococcus shixiaomingii</name>
    <dbReference type="NCBI Taxonomy" id="3058393"/>
    <lineage>
        <taxon>Bacteria</taxon>
        <taxon>Bacillati</taxon>
        <taxon>Bacillota</taxon>
        <taxon>Bacilli</taxon>
        <taxon>Bacillales</taxon>
        <taxon>Caryophanaceae</taxon>
        <taxon>Planococcus</taxon>
    </lineage>
</organism>
<dbReference type="InterPro" id="IPR016181">
    <property type="entry name" value="Acyl_CoA_acyltransferase"/>
</dbReference>
<dbReference type="Pfam" id="PF00583">
    <property type="entry name" value="Acetyltransf_1"/>
    <property type="match status" value="1"/>
</dbReference>
<dbReference type="EC" id="2.3.1.-" evidence="2"/>
<dbReference type="InterPro" id="IPR000182">
    <property type="entry name" value="GNAT_dom"/>
</dbReference>
<dbReference type="Gene3D" id="3.40.630.30">
    <property type="match status" value="1"/>
</dbReference>
<feature type="domain" description="N-acetyltransferase" evidence="1">
    <location>
        <begin position="1"/>
        <end position="132"/>
    </location>
</feature>
<reference evidence="2 3" key="1">
    <citation type="submission" date="2023-06" db="EMBL/GenBank/DDBJ databases">
        <title>Novel species in genus Planococcus.</title>
        <authorList>
            <person name="Ning S."/>
        </authorList>
    </citation>
    <scope>NUCLEOTIDE SEQUENCE [LARGE SCALE GENOMIC DNA]</scope>
    <source>
        <strain evidence="2 3">N028</strain>
    </source>
</reference>
<evidence type="ECO:0000259" key="1">
    <source>
        <dbReference type="PROSITE" id="PS51186"/>
    </source>
</evidence>
<evidence type="ECO:0000313" key="3">
    <source>
        <dbReference type="Proteomes" id="UP001172055"/>
    </source>
</evidence>
<keyword evidence="2" id="KW-0808">Transferase</keyword>
<accession>A0ABT8N394</accession>
<dbReference type="GO" id="GO:0016746">
    <property type="term" value="F:acyltransferase activity"/>
    <property type="evidence" value="ECO:0007669"/>
    <property type="project" value="UniProtKB-KW"/>
</dbReference>
<evidence type="ECO:0000313" key="2">
    <source>
        <dbReference type="EMBL" id="MDN7242369.1"/>
    </source>
</evidence>
<keyword evidence="2" id="KW-0012">Acyltransferase</keyword>
<sequence length="132" mass="15492">MLFRYKKSCEKIAMGMLAFMPEERDLKKLRHTMQVYQENPDWQLFLWKEGEDFVGLIGAEVKEDHFTVHHLSLCPSFRGEGIGHQMVYKLQKILQPRVMRGTQETQRFLDKCLNNPSEVVVEDLQPSAKHIS</sequence>
<proteinExistence type="predicted"/>
<protein>
    <submittedName>
        <fullName evidence="2">GNAT family N-acetyltransferase</fullName>
        <ecNumber evidence="2">2.3.1.-</ecNumber>
    </submittedName>
</protein>
<keyword evidence="3" id="KW-1185">Reference proteome</keyword>
<gene>
    <name evidence="2" type="ORF">QWY14_11195</name>
</gene>
<dbReference type="EMBL" id="JAUJWV010000001">
    <property type="protein sequence ID" value="MDN7242369.1"/>
    <property type="molecule type" value="Genomic_DNA"/>
</dbReference>